<organism evidence="2 3">
    <name type="scientific">Xylophilus ampelinus</name>
    <dbReference type="NCBI Taxonomy" id="54067"/>
    <lineage>
        <taxon>Bacteria</taxon>
        <taxon>Pseudomonadati</taxon>
        <taxon>Pseudomonadota</taxon>
        <taxon>Betaproteobacteria</taxon>
        <taxon>Burkholderiales</taxon>
        <taxon>Xylophilus</taxon>
    </lineage>
</organism>
<dbReference type="InterPro" id="IPR024524">
    <property type="entry name" value="DUF3800"/>
</dbReference>
<proteinExistence type="predicted"/>
<dbReference type="Proteomes" id="UP000247540">
    <property type="component" value="Unassembled WGS sequence"/>
</dbReference>
<protein>
    <submittedName>
        <fullName evidence="2">Uncharacterized protein DUF3800</fullName>
    </submittedName>
</protein>
<comment type="caution">
    <text evidence="2">The sequence shown here is derived from an EMBL/GenBank/DDBJ whole genome shotgun (WGS) entry which is preliminary data.</text>
</comment>
<evidence type="ECO:0000313" key="2">
    <source>
        <dbReference type="EMBL" id="PYE75075.1"/>
    </source>
</evidence>
<gene>
    <name evidence="2" type="ORF">DFQ15_12028</name>
</gene>
<feature type="region of interest" description="Disordered" evidence="1">
    <location>
        <begin position="279"/>
        <end position="301"/>
    </location>
</feature>
<accession>A0A318SII7</accession>
<name>A0A318SII7_9BURK</name>
<evidence type="ECO:0000256" key="1">
    <source>
        <dbReference type="SAM" id="MobiDB-lite"/>
    </source>
</evidence>
<sequence>MTPSGTQYALFESVEPTPVEHAPKEPAVRRFSDYVVYVDESGDHSLASIDKDYPVFVLALCIFHKRHYAEKIVPAVEKLKFNYFGHDSVVLHENEIRKQKGDFAFLAHRATRDAFMAGVTSIMEASNFILVACVVDKARVNCAAGAASNPYHIALGMGLEALRSFLAEKGQDAVKTHVVVECRGKKEDAELELEFRRICDGDNPGNRVLPFDVVFADKKTNLAGLQLADLVASPVGLNYLRPAQPNQAFELLKKKFFCDGGRAGVGAGFEDIGLVIYPPQKAKSPDEPTEAVAPTRNPQST</sequence>
<dbReference type="RefSeq" id="WP_110466348.1">
    <property type="nucleotide sequence ID" value="NZ_JAMOFZ010000019.1"/>
</dbReference>
<dbReference type="Pfam" id="PF12686">
    <property type="entry name" value="DUF3800"/>
    <property type="match status" value="1"/>
</dbReference>
<dbReference type="AlphaFoldDB" id="A0A318SII7"/>
<dbReference type="OrthoDB" id="507950at2"/>
<keyword evidence="3" id="KW-1185">Reference proteome</keyword>
<evidence type="ECO:0000313" key="3">
    <source>
        <dbReference type="Proteomes" id="UP000247540"/>
    </source>
</evidence>
<dbReference type="EMBL" id="QJTC01000020">
    <property type="protein sequence ID" value="PYE75075.1"/>
    <property type="molecule type" value="Genomic_DNA"/>
</dbReference>
<reference evidence="2 3" key="1">
    <citation type="submission" date="2018-06" db="EMBL/GenBank/DDBJ databases">
        <title>Genomic Encyclopedia of Type Strains, Phase III (KMG-III): the genomes of soil and plant-associated and newly described type strains.</title>
        <authorList>
            <person name="Whitman W."/>
        </authorList>
    </citation>
    <scope>NUCLEOTIDE SEQUENCE [LARGE SCALE GENOMIC DNA]</scope>
    <source>
        <strain evidence="2 3">CECT 7646</strain>
    </source>
</reference>